<protein>
    <recommendedName>
        <fullName evidence="4">Phage tail tape measure protein domain-containing protein</fullName>
    </recommendedName>
</protein>
<evidence type="ECO:0000313" key="3">
    <source>
        <dbReference type="Proteomes" id="UP000441336"/>
    </source>
</evidence>
<dbReference type="AlphaFoldDB" id="A0A7K1TBR2"/>
<evidence type="ECO:0000313" key="2">
    <source>
        <dbReference type="EMBL" id="MVN75825.1"/>
    </source>
</evidence>
<keyword evidence="3" id="KW-1185">Reference proteome</keyword>
<evidence type="ECO:0008006" key="4">
    <source>
        <dbReference type="Google" id="ProtNLM"/>
    </source>
</evidence>
<dbReference type="Proteomes" id="UP000441336">
    <property type="component" value="Unassembled WGS sequence"/>
</dbReference>
<dbReference type="EMBL" id="WQKZ01000001">
    <property type="protein sequence ID" value="MVN75825.1"/>
    <property type="molecule type" value="Genomic_DNA"/>
</dbReference>
<reference evidence="2 3" key="1">
    <citation type="submission" date="2019-12" db="EMBL/GenBank/DDBJ databases">
        <title>Hymenobacter sp. HMF4947 Genome sequencing and assembly.</title>
        <authorList>
            <person name="Kang H."/>
            <person name="Cha I."/>
            <person name="Kim H."/>
            <person name="Joh K."/>
        </authorList>
    </citation>
    <scope>NUCLEOTIDE SEQUENCE [LARGE SCALE GENOMIC DNA]</scope>
    <source>
        <strain evidence="2 3">HMF4947</strain>
    </source>
</reference>
<name>A0A7K1TBR2_9BACT</name>
<dbReference type="RefSeq" id="WP_157562607.1">
    <property type="nucleotide sequence ID" value="NZ_WQKZ01000001.1"/>
</dbReference>
<sequence length="1129" mass="121538">MAQVRQDNVQIKLEIDGSQSKTELDNLTRKADLLQQGLKEMKRGTSEYIAANKELWEVNTRMTELRNEIGLSGLSINQLGKLSNQLNREIKDLVPGTQAFINKSKELVEVGNQLDKVRADAKGVKEEMGSAGGGVGDFIKKAVGFAGISLGVDAVVDSVKEIGKEIFATTAKFETFEAVLTTALGDKSAAQYAMSQIADLAAKTPFSVDELTASYVKFVNRGIVPSTAEMQKLADVAASQGKSFDQLTEAVLDAGTGEFERLKEFGIQASKSGDQVELSFKGVTKTVANTPTAINAALVGFGELNGVMGSTASISATLDGQTSNLGDTVDQLEVQIGQGLRPAFVLLLTAAGQFLDFLKNSKGPLTSFINYFLDLYNQSLAVRVVVQGLGLGFQNAYALIKGVLGFLVTDLVAAGKVIKGTFTLDFGLIKQGLTEGAQGLVDAVKKTGTSMGQNFKGALTQAASTDKVALLGVSDADAKAAADSFDKAAARVGAGAKQKAAADAAKKLSLEQLKDREADIRAALALVASGSAEELRLKKLDVAAKRDIELADEKVTASERKVIRADAVAALRKLDEEYQKKQLDQAKKAAAEQADVEKKIADLKAGLLTDETEKRIQQLTAAAEKEKASAKGTAEQIAEQRQLIEQKLAVDVAAERQKLALKQGEEALDIEKRNNELIKDEWERRAAELRTAAASEALKILDTDTRAAEKRRLIQAKLQQDLVALERDRVAQQQEIAERIAAIDDNIALARINRRRQQSADFSLERAKADADEQAVRKAALDRQYAEDFFQEGLNTEQKLAVTRQYLQNKEDLENEFADRAQERTKAGIATGLEMQATALQTVADFQKIASDKELAKLDKDKKQRLAKLDAEYKAGTVSKDQYEAQKADIEANYDAKTRQIKKEAAEKEKELNIAQAVIQTALSIVKASPNVPLMVAAGVTGAASVAKIIATPIPEFAKGGVVGGPQPTWREKVRQFAAGGRINSRAGVADVGQRHSGGGIRMVDGATGEHLGEWEKGEPYMILSRDTYANNKYLVDELIDTSLYRGGAPVRPRPGYFEDGGVSGGALPAAPAGGNAAGQELVQAVNRVEEAVRALPSRQYIAWGQQDTASVEEALNDRADDRQRAQIK</sequence>
<dbReference type="InterPro" id="IPR053058">
    <property type="entry name" value="Mulikevirus_tape_measure"/>
</dbReference>
<dbReference type="PANTHER" id="PTHR38812:SF2">
    <property type="entry name" value="MU-LIKE PROPHAGE FLUMU PROTEIN GP42"/>
    <property type="match status" value="1"/>
</dbReference>
<comment type="caution">
    <text evidence="2">The sequence shown here is derived from an EMBL/GenBank/DDBJ whole genome shotgun (WGS) entry which is preliminary data.</text>
</comment>
<dbReference type="PANTHER" id="PTHR38812">
    <property type="entry name" value="MU-LIKE PROPHAGE FLUMU PROTEIN GP42"/>
    <property type="match status" value="1"/>
</dbReference>
<proteinExistence type="predicted"/>
<organism evidence="2 3">
    <name type="scientific">Hymenobacter ginkgonis</name>
    <dbReference type="NCBI Taxonomy" id="2682976"/>
    <lineage>
        <taxon>Bacteria</taxon>
        <taxon>Pseudomonadati</taxon>
        <taxon>Bacteroidota</taxon>
        <taxon>Cytophagia</taxon>
        <taxon>Cytophagales</taxon>
        <taxon>Hymenobacteraceae</taxon>
        <taxon>Hymenobacter</taxon>
    </lineage>
</organism>
<accession>A0A7K1TBR2</accession>
<evidence type="ECO:0000256" key="1">
    <source>
        <dbReference type="SAM" id="Coils"/>
    </source>
</evidence>
<feature type="coiled-coil region" evidence="1">
    <location>
        <begin position="880"/>
        <end position="918"/>
    </location>
</feature>
<keyword evidence="1" id="KW-0175">Coiled coil</keyword>
<gene>
    <name evidence="2" type="ORF">GO988_05750</name>
</gene>